<keyword evidence="2" id="KW-0460">Magnesium</keyword>
<comment type="caution">
    <text evidence="2">Lacks conserved residue(s) required for the propagation of feature annotation.</text>
</comment>
<sequence>MKSFFITGTDTNCGKTYVTCQLLDYLKQSKKRSLAIKPIASGCIEDNGQLINEDISSLEKHNSNSRYPINGWKFPSPISPHLAAKEVNAYVSAKEIAAFCQNEQYKTLEYLLIEGAGGLLVPLNDEETWLDFLKLLNTPIILIVGMKLGCINHALLTASVLQHHKLHCIGWIANCVDREMLALSDNIATLSQKMPMPLLATVPFEGKLVMHHSFLNC</sequence>
<keyword evidence="1 2" id="KW-0093">Biotin biosynthesis</keyword>
<feature type="active site" evidence="2">
    <location>
        <position position="37"/>
    </location>
</feature>
<organism evidence="3 4">
    <name type="scientific">Legionella cardiaca</name>
    <dbReference type="NCBI Taxonomy" id="1071983"/>
    <lineage>
        <taxon>Bacteria</taxon>
        <taxon>Pseudomonadati</taxon>
        <taxon>Pseudomonadota</taxon>
        <taxon>Gammaproteobacteria</taxon>
        <taxon>Legionellales</taxon>
        <taxon>Legionellaceae</taxon>
        <taxon>Legionella</taxon>
    </lineage>
</organism>
<keyword evidence="2" id="KW-0067">ATP-binding</keyword>
<feature type="binding site" evidence="2">
    <location>
        <begin position="114"/>
        <end position="117"/>
    </location>
    <ligand>
        <name>ATP</name>
        <dbReference type="ChEBI" id="CHEBI:30616"/>
    </ligand>
</feature>
<feature type="binding site" evidence="2">
    <location>
        <position position="54"/>
    </location>
    <ligand>
        <name>ATP</name>
        <dbReference type="ChEBI" id="CHEBI:30616"/>
    </ligand>
</feature>
<feature type="binding site" evidence="2">
    <location>
        <begin position="12"/>
        <end position="17"/>
    </location>
    <ligand>
        <name>ATP</name>
        <dbReference type="ChEBI" id="CHEBI:30616"/>
    </ligand>
</feature>
<comment type="catalytic activity">
    <reaction evidence="2">
        <text>(7R,8S)-7,8-diammoniononanoate + CO2 + ATP = (4R,5S)-dethiobiotin + ADP + phosphate + 3 H(+)</text>
        <dbReference type="Rhea" id="RHEA:15805"/>
        <dbReference type="ChEBI" id="CHEBI:15378"/>
        <dbReference type="ChEBI" id="CHEBI:16526"/>
        <dbReference type="ChEBI" id="CHEBI:30616"/>
        <dbReference type="ChEBI" id="CHEBI:43474"/>
        <dbReference type="ChEBI" id="CHEBI:149469"/>
        <dbReference type="ChEBI" id="CHEBI:149473"/>
        <dbReference type="ChEBI" id="CHEBI:456216"/>
        <dbReference type="EC" id="6.3.3.3"/>
    </reaction>
</comment>
<dbReference type="RefSeq" id="WP_275090114.1">
    <property type="nucleotide sequence ID" value="NZ_CP119078.1"/>
</dbReference>
<keyword evidence="2" id="KW-0547">Nucleotide-binding</keyword>
<reference evidence="3 4" key="1">
    <citation type="submission" date="2023-02" db="EMBL/GenBank/DDBJ databases">
        <title>Genome Sequence of L. cardiaca H63T.</title>
        <authorList>
            <person name="Lopez A.E."/>
            <person name="Cianciotto N.P."/>
        </authorList>
    </citation>
    <scope>NUCLEOTIDE SEQUENCE [LARGE SCALE GENOMIC DNA]</scope>
    <source>
        <strain evidence="3 4">H63</strain>
    </source>
</reference>
<feature type="binding site" evidence="2">
    <location>
        <begin position="174"/>
        <end position="175"/>
    </location>
    <ligand>
        <name>ATP</name>
        <dbReference type="ChEBI" id="CHEBI:30616"/>
    </ligand>
</feature>
<dbReference type="PANTHER" id="PTHR43210:SF5">
    <property type="entry name" value="DETHIOBIOTIN SYNTHETASE"/>
    <property type="match status" value="1"/>
</dbReference>
<dbReference type="InterPro" id="IPR027417">
    <property type="entry name" value="P-loop_NTPase"/>
</dbReference>
<evidence type="ECO:0000256" key="1">
    <source>
        <dbReference type="ARBA" id="ARBA00022756"/>
    </source>
</evidence>
<dbReference type="GO" id="GO:0004141">
    <property type="term" value="F:dethiobiotin synthase activity"/>
    <property type="evidence" value="ECO:0007669"/>
    <property type="project" value="UniProtKB-EC"/>
</dbReference>
<name>A0ABY8AUC4_9GAMM</name>
<dbReference type="EMBL" id="CP119078">
    <property type="protein sequence ID" value="WED44297.1"/>
    <property type="molecule type" value="Genomic_DNA"/>
</dbReference>
<dbReference type="PIRSF" id="PIRSF006755">
    <property type="entry name" value="DTB_synth"/>
    <property type="match status" value="1"/>
</dbReference>
<dbReference type="EC" id="6.3.3.3" evidence="2"/>
<dbReference type="HAMAP" id="MF_00336">
    <property type="entry name" value="BioD"/>
    <property type="match status" value="1"/>
</dbReference>
<gene>
    <name evidence="2 3" type="primary">bioD</name>
    <name evidence="3" type="ORF">PXX05_05790</name>
</gene>
<dbReference type="Pfam" id="PF13500">
    <property type="entry name" value="AAA_26"/>
    <property type="match status" value="1"/>
</dbReference>
<feature type="binding site" evidence="2">
    <location>
        <position position="41"/>
    </location>
    <ligand>
        <name>substrate</name>
    </ligand>
</feature>
<dbReference type="Proteomes" id="UP001222087">
    <property type="component" value="Chromosome"/>
</dbReference>
<proteinExistence type="inferred from homology"/>
<evidence type="ECO:0000313" key="3">
    <source>
        <dbReference type="EMBL" id="WED44297.1"/>
    </source>
</evidence>
<comment type="subunit">
    <text evidence="2">Homodimer.</text>
</comment>
<dbReference type="SUPFAM" id="SSF52540">
    <property type="entry name" value="P-loop containing nucleoside triphosphate hydrolases"/>
    <property type="match status" value="1"/>
</dbReference>
<feature type="binding site" evidence="2">
    <location>
        <position position="54"/>
    </location>
    <ligand>
        <name>Mg(2+)</name>
        <dbReference type="ChEBI" id="CHEBI:18420"/>
    </ligand>
</feature>
<dbReference type="CDD" id="cd03109">
    <property type="entry name" value="DTBS"/>
    <property type="match status" value="1"/>
</dbReference>
<evidence type="ECO:0000313" key="4">
    <source>
        <dbReference type="Proteomes" id="UP001222087"/>
    </source>
</evidence>
<dbReference type="NCBIfam" id="TIGR00347">
    <property type="entry name" value="bioD"/>
    <property type="match status" value="1"/>
</dbReference>
<keyword evidence="2" id="KW-0963">Cytoplasm</keyword>
<keyword evidence="2" id="KW-0479">Metal-binding</keyword>
<comment type="subcellular location">
    <subcellularLocation>
        <location evidence="2">Cytoplasm</location>
    </subcellularLocation>
</comment>
<dbReference type="Gene3D" id="3.40.50.300">
    <property type="entry name" value="P-loop containing nucleotide triphosphate hydrolases"/>
    <property type="match status" value="1"/>
</dbReference>
<feature type="binding site" evidence="2">
    <location>
        <position position="16"/>
    </location>
    <ligand>
        <name>Mg(2+)</name>
        <dbReference type="ChEBI" id="CHEBI:18420"/>
    </ligand>
</feature>
<keyword evidence="2 3" id="KW-0436">Ligase</keyword>
<comment type="pathway">
    <text evidence="2">Cofactor biosynthesis; biotin biosynthesis; biotin from 7,8-diaminononanoate: step 1/2.</text>
</comment>
<comment type="similarity">
    <text evidence="2">Belongs to the dethiobiotin synthetase family.</text>
</comment>
<evidence type="ECO:0000256" key="2">
    <source>
        <dbReference type="HAMAP-Rule" id="MF_00336"/>
    </source>
</evidence>
<dbReference type="InterPro" id="IPR004472">
    <property type="entry name" value="DTB_synth_BioD"/>
</dbReference>
<keyword evidence="4" id="KW-1185">Reference proteome</keyword>
<dbReference type="PANTHER" id="PTHR43210">
    <property type="entry name" value="DETHIOBIOTIN SYNTHETASE"/>
    <property type="match status" value="1"/>
</dbReference>
<comment type="function">
    <text evidence="2">Catalyzes a mechanistically unusual reaction, the ATP-dependent insertion of CO2 between the N7 and N8 nitrogen atoms of 7,8-diaminopelargonic acid (DAPA, also called 7,8-diammoniononanoate) to form a ureido ring.</text>
</comment>
<feature type="binding site" evidence="2">
    <location>
        <position position="114"/>
    </location>
    <ligand>
        <name>Mg(2+)</name>
        <dbReference type="ChEBI" id="CHEBI:18420"/>
    </ligand>
</feature>
<accession>A0ABY8AUC4</accession>
<comment type="cofactor">
    <cofactor evidence="2">
        <name>Mg(2+)</name>
        <dbReference type="ChEBI" id="CHEBI:18420"/>
    </cofactor>
</comment>
<protein>
    <recommendedName>
        <fullName evidence="2">ATP-dependent dethiobiotin synthetase BioD</fullName>
        <ecNumber evidence="2">6.3.3.3</ecNumber>
    </recommendedName>
    <alternativeName>
        <fullName evidence="2">DTB synthetase</fullName>
        <shortName evidence="2">DTBS</shortName>
    </alternativeName>
    <alternativeName>
        <fullName evidence="2">Dethiobiotin synthase</fullName>
    </alternativeName>
</protein>